<sequence length="528" mass="57147">MTSSISSQQLVLVVDDQDPSFTFQGKWVADGGGPWYNPTTHYGTGNFTFSFEGSSVAFIGNSPSKQAYPTPTSRLNYSVSIDDGPFTNASFPLIEGQFPGQAYMQWYTSPSLPPSPSSLAPPTNPSTNPATGAPDVSGADNVNYTHTVTIAQPQTAAVDMALVTLTDPGTPIGPGAKVLVDDADAAIRYEGSWDNVTDSPYLRYSPYPGGYPVMGTTHQAGEVGDCFELRFAGTSVDVYGIWYPSTLSSAKVTLHATLDGTLQSPSDGTQPVGRENQKYQNFLLFSSPALTPAVHTLTITVQGTPMLFILDYITYTPAFATLGEMPVGEIERGYRGCVGRKEAKMLPVGLIVAVVLGLFTVGMLVIIGVWRYSRKTRARRRMGHGTQQSSSSSSMLSTDYKAITITLIPAEEDSDLSPTPIEKDAQASQYQHQYHYTLNRHADPPSSNRHTDPLASDSDPPDCRSPSCPMQGTAYPHTHSLKDDSSETEALLYYPPRIRSPLSLKPNLVQHHSPAASPPRRKDHLLLL</sequence>
<evidence type="ECO:0000256" key="1">
    <source>
        <dbReference type="SAM" id="MobiDB-lite"/>
    </source>
</evidence>
<feature type="region of interest" description="Disordered" evidence="1">
    <location>
        <begin position="502"/>
        <end position="528"/>
    </location>
</feature>
<dbReference type="OrthoDB" id="3025690at2759"/>
<dbReference type="AlphaFoldDB" id="A0A8H5AUV0"/>
<keyword evidence="2" id="KW-1133">Transmembrane helix</keyword>
<keyword evidence="4" id="KW-1185">Reference proteome</keyword>
<dbReference type="Proteomes" id="UP000541558">
    <property type="component" value="Unassembled WGS sequence"/>
</dbReference>
<dbReference type="EMBL" id="JAACJK010000228">
    <property type="protein sequence ID" value="KAF5311191.1"/>
    <property type="molecule type" value="Genomic_DNA"/>
</dbReference>
<comment type="caution">
    <text evidence="3">The sequence shown here is derived from an EMBL/GenBank/DDBJ whole genome shotgun (WGS) entry which is preliminary data.</text>
</comment>
<accession>A0A8H5AUV0</accession>
<gene>
    <name evidence="3" type="ORF">D9611_012991</name>
</gene>
<dbReference type="Gene3D" id="2.60.120.260">
    <property type="entry name" value="Galactose-binding domain-like"/>
    <property type="match status" value="1"/>
</dbReference>
<protein>
    <submittedName>
        <fullName evidence="3">Uncharacterized protein</fullName>
    </submittedName>
</protein>
<feature type="region of interest" description="Disordered" evidence="1">
    <location>
        <begin position="113"/>
        <end position="139"/>
    </location>
</feature>
<feature type="region of interest" description="Disordered" evidence="1">
    <location>
        <begin position="439"/>
        <end position="486"/>
    </location>
</feature>
<organism evidence="3 4">
    <name type="scientific">Ephemerocybe angulata</name>
    <dbReference type="NCBI Taxonomy" id="980116"/>
    <lineage>
        <taxon>Eukaryota</taxon>
        <taxon>Fungi</taxon>
        <taxon>Dikarya</taxon>
        <taxon>Basidiomycota</taxon>
        <taxon>Agaricomycotina</taxon>
        <taxon>Agaricomycetes</taxon>
        <taxon>Agaricomycetidae</taxon>
        <taxon>Agaricales</taxon>
        <taxon>Agaricineae</taxon>
        <taxon>Psathyrellaceae</taxon>
        <taxon>Ephemerocybe</taxon>
    </lineage>
</organism>
<evidence type="ECO:0000313" key="4">
    <source>
        <dbReference type="Proteomes" id="UP000541558"/>
    </source>
</evidence>
<keyword evidence="2" id="KW-0812">Transmembrane</keyword>
<evidence type="ECO:0000256" key="2">
    <source>
        <dbReference type="SAM" id="Phobius"/>
    </source>
</evidence>
<keyword evidence="2" id="KW-0472">Membrane</keyword>
<feature type="compositionally biased region" description="Basic residues" evidence="1">
    <location>
        <begin position="519"/>
        <end position="528"/>
    </location>
</feature>
<feature type="transmembrane region" description="Helical" evidence="2">
    <location>
        <begin position="345"/>
        <end position="372"/>
    </location>
</feature>
<feature type="compositionally biased region" description="Low complexity" evidence="1">
    <location>
        <begin position="117"/>
        <end position="131"/>
    </location>
</feature>
<name>A0A8H5AUV0_9AGAR</name>
<evidence type="ECO:0000313" key="3">
    <source>
        <dbReference type="EMBL" id="KAF5311191.1"/>
    </source>
</evidence>
<proteinExistence type="predicted"/>
<reference evidence="3 4" key="1">
    <citation type="journal article" date="2020" name="ISME J.">
        <title>Uncovering the hidden diversity of litter-decomposition mechanisms in mushroom-forming fungi.</title>
        <authorList>
            <person name="Floudas D."/>
            <person name="Bentzer J."/>
            <person name="Ahren D."/>
            <person name="Johansson T."/>
            <person name="Persson P."/>
            <person name="Tunlid A."/>
        </authorList>
    </citation>
    <scope>NUCLEOTIDE SEQUENCE [LARGE SCALE GENOMIC DNA]</scope>
    <source>
        <strain evidence="3 4">CBS 175.51</strain>
    </source>
</reference>